<feature type="transmembrane region" description="Helical" evidence="6">
    <location>
        <begin position="276"/>
        <end position="298"/>
    </location>
</feature>
<dbReference type="InterPro" id="IPR001516">
    <property type="entry name" value="Proton_antipo_N"/>
</dbReference>
<feature type="domain" description="NADH-Ubiquinone oxidoreductase (complex I) chain 5 N-terminal" evidence="8">
    <location>
        <begin position="70"/>
        <end position="120"/>
    </location>
</feature>
<keyword evidence="3 6" id="KW-1133">Transmembrane helix</keyword>
<dbReference type="PANTHER" id="PTHR42829">
    <property type="entry name" value="NADH-UBIQUINONE OXIDOREDUCTASE CHAIN 5"/>
    <property type="match status" value="1"/>
</dbReference>
<evidence type="ECO:0000256" key="1">
    <source>
        <dbReference type="ARBA" id="ARBA00004127"/>
    </source>
</evidence>
<dbReference type="GO" id="GO:0012505">
    <property type="term" value="C:endomembrane system"/>
    <property type="evidence" value="ECO:0007669"/>
    <property type="project" value="UniProtKB-SubCell"/>
</dbReference>
<dbReference type="GO" id="GO:0042773">
    <property type="term" value="P:ATP synthesis coupled electron transport"/>
    <property type="evidence" value="ECO:0007669"/>
    <property type="project" value="InterPro"/>
</dbReference>
<dbReference type="NCBIfam" id="TIGR01974">
    <property type="entry name" value="NDH_I_L"/>
    <property type="match status" value="1"/>
</dbReference>
<dbReference type="PRINTS" id="PR01435">
    <property type="entry name" value="NPOXDRDTASE5"/>
</dbReference>
<dbReference type="NCBIfam" id="NF005141">
    <property type="entry name" value="PRK06590.1"/>
    <property type="match status" value="1"/>
</dbReference>
<feature type="transmembrane region" description="Helical" evidence="6">
    <location>
        <begin position="417"/>
        <end position="443"/>
    </location>
</feature>
<accession>A0A0E9MU74</accession>
<dbReference type="Proteomes" id="UP000033121">
    <property type="component" value="Unassembled WGS sequence"/>
</dbReference>
<dbReference type="Gene3D" id="1.20.5.2700">
    <property type="match status" value="1"/>
</dbReference>
<evidence type="ECO:0000313" key="10">
    <source>
        <dbReference type="Proteomes" id="UP000033121"/>
    </source>
</evidence>
<feature type="transmembrane region" description="Helical" evidence="6">
    <location>
        <begin position="455"/>
        <end position="475"/>
    </location>
</feature>
<evidence type="ECO:0000256" key="5">
    <source>
        <dbReference type="RuleBase" id="RU000320"/>
    </source>
</evidence>
<dbReference type="PANTHER" id="PTHR42829:SF2">
    <property type="entry name" value="NADH-UBIQUINONE OXIDOREDUCTASE CHAIN 5"/>
    <property type="match status" value="1"/>
</dbReference>
<dbReference type="RefSeq" id="WP_046367040.1">
    <property type="nucleotide sequence ID" value="NZ_BBWV01000001.1"/>
</dbReference>
<evidence type="ECO:0000259" key="7">
    <source>
        <dbReference type="Pfam" id="PF00361"/>
    </source>
</evidence>
<dbReference type="STRING" id="1220578.FPE01S_01_01310"/>
<feature type="transmembrane region" description="Helical" evidence="6">
    <location>
        <begin position="608"/>
        <end position="628"/>
    </location>
</feature>
<protein>
    <submittedName>
        <fullName evidence="9">NADH--quinone oxidoreductase subunit L</fullName>
    </submittedName>
</protein>
<feature type="transmembrane region" description="Helical" evidence="6">
    <location>
        <begin position="173"/>
        <end position="192"/>
    </location>
</feature>
<evidence type="ECO:0000256" key="4">
    <source>
        <dbReference type="ARBA" id="ARBA00023136"/>
    </source>
</evidence>
<dbReference type="GO" id="GO:0016020">
    <property type="term" value="C:membrane"/>
    <property type="evidence" value="ECO:0007669"/>
    <property type="project" value="UniProtKB-SubCell"/>
</dbReference>
<feature type="transmembrane region" description="Helical" evidence="6">
    <location>
        <begin position="508"/>
        <end position="530"/>
    </location>
</feature>
<dbReference type="GO" id="GO:0003954">
    <property type="term" value="F:NADH dehydrogenase activity"/>
    <property type="evidence" value="ECO:0007669"/>
    <property type="project" value="TreeGrafter"/>
</dbReference>
<dbReference type="GO" id="GO:0008137">
    <property type="term" value="F:NADH dehydrogenase (ubiquinone) activity"/>
    <property type="evidence" value="ECO:0007669"/>
    <property type="project" value="InterPro"/>
</dbReference>
<feature type="transmembrane region" description="Helical" evidence="6">
    <location>
        <begin position="30"/>
        <end position="49"/>
    </location>
</feature>
<gene>
    <name evidence="9" type="primary">nuoL</name>
    <name evidence="9" type="ORF">FPE01S_01_01310</name>
</gene>
<keyword evidence="10" id="KW-1185">Reference proteome</keyword>
<dbReference type="AlphaFoldDB" id="A0A0E9MU74"/>
<feature type="domain" description="NADH:quinone oxidoreductase/Mrp antiporter transmembrane" evidence="7">
    <location>
        <begin position="136"/>
        <end position="430"/>
    </location>
</feature>
<evidence type="ECO:0000313" key="9">
    <source>
        <dbReference type="EMBL" id="GAO41119.1"/>
    </source>
</evidence>
<dbReference type="PRINTS" id="PR01434">
    <property type="entry name" value="NADHDHGNASE5"/>
</dbReference>
<evidence type="ECO:0000256" key="6">
    <source>
        <dbReference type="SAM" id="Phobius"/>
    </source>
</evidence>
<reference evidence="9 10" key="1">
    <citation type="submission" date="2015-04" db="EMBL/GenBank/DDBJ databases">
        <title>Whole genome shotgun sequence of Flavihumibacter petaseus NBRC 106054.</title>
        <authorList>
            <person name="Miyazawa S."/>
            <person name="Hosoyama A."/>
            <person name="Hashimoto M."/>
            <person name="Noguchi M."/>
            <person name="Tsuchikane K."/>
            <person name="Ohji S."/>
            <person name="Yamazoe A."/>
            <person name="Ichikawa N."/>
            <person name="Kimura A."/>
            <person name="Fujita N."/>
        </authorList>
    </citation>
    <scope>NUCLEOTIDE SEQUENCE [LARGE SCALE GENOMIC DNA]</scope>
    <source>
        <strain evidence="9 10">NBRC 106054</strain>
    </source>
</reference>
<dbReference type="InterPro" id="IPR018393">
    <property type="entry name" value="NADHpl_OxRdtase_5_subgr"/>
</dbReference>
<feature type="transmembrane region" description="Helical" evidence="6">
    <location>
        <begin position="86"/>
        <end position="109"/>
    </location>
</feature>
<feature type="transmembrane region" description="Helical" evidence="6">
    <location>
        <begin position="334"/>
        <end position="356"/>
    </location>
</feature>
<dbReference type="GO" id="GO:0015990">
    <property type="term" value="P:electron transport coupled proton transport"/>
    <property type="evidence" value="ECO:0007669"/>
    <property type="project" value="TreeGrafter"/>
</dbReference>
<feature type="transmembrane region" description="Helical" evidence="6">
    <location>
        <begin position="212"/>
        <end position="231"/>
    </location>
</feature>
<keyword evidence="4 6" id="KW-0472">Membrane</keyword>
<sequence>MQQYLFLIPVLPLAGFLLLALAGKTMSKRAIAFTGTGSVCVAALIAILLCTDYLSGNSGNAVYIQSLWQWFQTAELAVGLTLRVDALSLVFIFIITFVGALIHVFASAYMRADRDYARFFACMNLFVASMLVLVMADNLVLLYLGWEGVGMCSYLLIGFWYETAANCRAANKAFIITRIGDTALIIGIFLLFRELGSLQIPAILDQAPQRFSSGSGAITTIALLLLAGGMGKSAQVPLQTWLPDAMAGPTPVSALIHAATMVTAGVYLIARMHTIFLLSPLAMTVTAAIGSITLIVAGCSAMVQTDIKRILAYSTISQIGYMFLALGVGAWSAAIFHFFTHAFFKALLFLAAGVVIEYLHHEQDIFRMGGLKKQLPLVYYCFLAGAGSLAAVPLISAGFYSKDAILWYAYSAAGGNAIFWIAGLVGAFITAFYSARLVVVVFWGDRKTPVGSPPGRTMTIPLVILAFLSITAGFIEWPHNLLNVHLFSEWLGTVLPATSLRGGHPPEFILQIVAVVITLSGICTGYYLYFRNTAVLAQWKSSRFPAAAREFFFSGWKFDALYNHLVVRPFLFLTGINKRDVFDRLSDGIVTFSKQFNRSLSFSQNGSLRWYVAGVLIGILFIITIQLIL</sequence>
<dbReference type="Pfam" id="PF00662">
    <property type="entry name" value="Proton_antipo_N"/>
    <property type="match status" value="1"/>
</dbReference>
<feature type="transmembrane region" description="Helical" evidence="6">
    <location>
        <begin position="310"/>
        <end position="328"/>
    </location>
</feature>
<feature type="transmembrane region" description="Helical" evidence="6">
    <location>
        <begin position="377"/>
        <end position="397"/>
    </location>
</feature>
<feature type="transmembrane region" description="Helical" evidence="6">
    <location>
        <begin position="141"/>
        <end position="161"/>
    </location>
</feature>
<dbReference type="OrthoDB" id="9807568at2"/>
<dbReference type="InterPro" id="IPR001750">
    <property type="entry name" value="ND/Mrp_TM"/>
</dbReference>
<comment type="subcellular location">
    <subcellularLocation>
        <location evidence="1">Endomembrane system</location>
        <topology evidence="1">Multi-pass membrane protein</topology>
    </subcellularLocation>
    <subcellularLocation>
        <location evidence="5">Membrane</location>
        <topology evidence="5">Multi-pass membrane protein</topology>
    </subcellularLocation>
</comment>
<organism evidence="9 10">
    <name type="scientific">Flavihumibacter petaseus NBRC 106054</name>
    <dbReference type="NCBI Taxonomy" id="1220578"/>
    <lineage>
        <taxon>Bacteria</taxon>
        <taxon>Pseudomonadati</taxon>
        <taxon>Bacteroidota</taxon>
        <taxon>Chitinophagia</taxon>
        <taxon>Chitinophagales</taxon>
        <taxon>Chitinophagaceae</taxon>
        <taxon>Flavihumibacter</taxon>
    </lineage>
</organism>
<evidence type="ECO:0000256" key="2">
    <source>
        <dbReference type="ARBA" id="ARBA00022692"/>
    </source>
</evidence>
<feature type="transmembrane region" description="Helical" evidence="6">
    <location>
        <begin position="6"/>
        <end position="23"/>
    </location>
</feature>
<evidence type="ECO:0000259" key="8">
    <source>
        <dbReference type="Pfam" id="PF00662"/>
    </source>
</evidence>
<dbReference type="Pfam" id="PF00361">
    <property type="entry name" value="Proton_antipo_M"/>
    <property type="match status" value="1"/>
</dbReference>
<comment type="caution">
    <text evidence="9">The sequence shown here is derived from an EMBL/GenBank/DDBJ whole genome shotgun (WGS) entry which is preliminary data.</text>
</comment>
<dbReference type="InterPro" id="IPR003945">
    <property type="entry name" value="NU5C-like"/>
</dbReference>
<feature type="transmembrane region" description="Helical" evidence="6">
    <location>
        <begin position="252"/>
        <end position="270"/>
    </location>
</feature>
<proteinExistence type="predicted"/>
<dbReference type="EMBL" id="BBWV01000001">
    <property type="protein sequence ID" value="GAO41119.1"/>
    <property type="molecule type" value="Genomic_DNA"/>
</dbReference>
<name>A0A0E9MU74_9BACT</name>
<evidence type="ECO:0000256" key="3">
    <source>
        <dbReference type="ARBA" id="ARBA00022989"/>
    </source>
</evidence>
<keyword evidence="2 5" id="KW-0812">Transmembrane</keyword>
<feature type="transmembrane region" description="Helical" evidence="6">
    <location>
        <begin position="116"/>
        <end position="135"/>
    </location>
</feature>